<evidence type="ECO:0000256" key="1">
    <source>
        <dbReference type="PROSITE-ProRule" id="PRU00047"/>
    </source>
</evidence>
<dbReference type="PANTHER" id="PTHR31286:SF167">
    <property type="entry name" value="OS09G0268800 PROTEIN"/>
    <property type="match status" value="1"/>
</dbReference>
<sequence>MAKKLCEAVGVVNKESSLVEVDRGNVMRVRVKVDVTLPLCRGQIFKLGNGSKGWVSFKYEQLPNVCYWCGRLNHVDKDCDRWIQSSGTLTKEDHEYVSWLCASPLLAHNNSVLVVPGFYETKKKEIGMDSKQRGKTSTGTHGAARGREDTVEQGGISVDVPLCDKMNVVNAPIMTEDIMDVTHKEAATDDDLESLQLGKGAGFQGDLFNEKIREINSELKKFELEKDSIADSILIVEMENTKNGKPEYCGIMLNKSYNELAACEELNKKDQHVTINEGNPNDLEPHVTREKTKEQEITAGVAVNVNSTWKRIVQKETNSLAVVPPLKSLKRTGTELLNSELPKKKKQVSHDDQDTTIELAGSDIQPYQK</sequence>
<evidence type="ECO:0000256" key="2">
    <source>
        <dbReference type="SAM" id="MobiDB-lite"/>
    </source>
</evidence>
<accession>A0A7N2R4N7</accession>
<dbReference type="InParanoid" id="A0A7N2R4N7"/>
<protein>
    <recommendedName>
        <fullName evidence="3">CCHC-type domain-containing protein</fullName>
    </recommendedName>
</protein>
<dbReference type="GO" id="GO:0003676">
    <property type="term" value="F:nucleic acid binding"/>
    <property type="evidence" value="ECO:0007669"/>
    <property type="project" value="InterPro"/>
</dbReference>
<proteinExistence type="predicted"/>
<feature type="region of interest" description="Disordered" evidence="2">
    <location>
        <begin position="331"/>
        <end position="369"/>
    </location>
</feature>
<keyword evidence="1" id="KW-0862">Zinc</keyword>
<evidence type="ECO:0000313" key="4">
    <source>
        <dbReference type="EnsemblPlants" id="QL05p029382:mrna:CDS:1"/>
    </source>
</evidence>
<dbReference type="InterPro" id="IPR025836">
    <property type="entry name" value="Zn_knuckle_CX2CX4HX4C"/>
</dbReference>
<dbReference type="InterPro" id="IPR040256">
    <property type="entry name" value="At4g02000-like"/>
</dbReference>
<dbReference type="EnsemblPlants" id="QL05p029382:mrna">
    <property type="protein sequence ID" value="QL05p029382:mrna:CDS:1"/>
    <property type="gene ID" value="QL05p029382"/>
</dbReference>
<keyword evidence="5" id="KW-1185">Reference proteome</keyword>
<dbReference type="Pfam" id="PF14392">
    <property type="entry name" value="zf-CCHC_4"/>
    <property type="match status" value="1"/>
</dbReference>
<keyword evidence="1" id="KW-0863">Zinc-finger</keyword>
<reference evidence="4" key="2">
    <citation type="submission" date="2021-01" db="UniProtKB">
        <authorList>
            <consortium name="EnsemblPlants"/>
        </authorList>
    </citation>
    <scope>IDENTIFICATION</scope>
</reference>
<dbReference type="AlphaFoldDB" id="A0A7N2R4N7"/>
<keyword evidence="1" id="KW-0479">Metal-binding</keyword>
<dbReference type="Proteomes" id="UP000594261">
    <property type="component" value="Chromosome 5"/>
</dbReference>
<organism evidence="4 5">
    <name type="scientific">Quercus lobata</name>
    <name type="common">Valley oak</name>
    <dbReference type="NCBI Taxonomy" id="97700"/>
    <lineage>
        <taxon>Eukaryota</taxon>
        <taxon>Viridiplantae</taxon>
        <taxon>Streptophyta</taxon>
        <taxon>Embryophyta</taxon>
        <taxon>Tracheophyta</taxon>
        <taxon>Spermatophyta</taxon>
        <taxon>Magnoliopsida</taxon>
        <taxon>eudicotyledons</taxon>
        <taxon>Gunneridae</taxon>
        <taxon>Pentapetalae</taxon>
        <taxon>rosids</taxon>
        <taxon>fabids</taxon>
        <taxon>Fagales</taxon>
        <taxon>Fagaceae</taxon>
        <taxon>Quercus</taxon>
    </lineage>
</organism>
<dbReference type="PANTHER" id="PTHR31286">
    <property type="entry name" value="GLYCINE-RICH CELL WALL STRUCTURAL PROTEIN 1.8-LIKE"/>
    <property type="match status" value="1"/>
</dbReference>
<dbReference type="InterPro" id="IPR001878">
    <property type="entry name" value="Znf_CCHC"/>
</dbReference>
<dbReference type="GO" id="GO:0008270">
    <property type="term" value="F:zinc ion binding"/>
    <property type="evidence" value="ECO:0007669"/>
    <property type="project" value="UniProtKB-KW"/>
</dbReference>
<dbReference type="PROSITE" id="PS50158">
    <property type="entry name" value="ZF_CCHC"/>
    <property type="match status" value="1"/>
</dbReference>
<feature type="domain" description="CCHC-type" evidence="3">
    <location>
        <begin position="66"/>
        <end position="79"/>
    </location>
</feature>
<dbReference type="EMBL" id="LRBV02000005">
    <property type="status" value="NOT_ANNOTATED_CDS"/>
    <property type="molecule type" value="Genomic_DNA"/>
</dbReference>
<dbReference type="Gramene" id="QL05p029382:mrna">
    <property type="protein sequence ID" value="QL05p029382:mrna:CDS:1"/>
    <property type="gene ID" value="QL05p029382"/>
</dbReference>
<feature type="region of interest" description="Disordered" evidence="2">
    <location>
        <begin position="128"/>
        <end position="149"/>
    </location>
</feature>
<reference evidence="4 5" key="1">
    <citation type="journal article" date="2016" name="G3 (Bethesda)">
        <title>First Draft Assembly and Annotation of the Genome of a California Endemic Oak Quercus lobata Nee (Fagaceae).</title>
        <authorList>
            <person name="Sork V.L."/>
            <person name="Fitz-Gibbon S.T."/>
            <person name="Puiu D."/>
            <person name="Crepeau M."/>
            <person name="Gugger P.F."/>
            <person name="Sherman R."/>
            <person name="Stevens K."/>
            <person name="Langley C.H."/>
            <person name="Pellegrini M."/>
            <person name="Salzberg S.L."/>
        </authorList>
    </citation>
    <scope>NUCLEOTIDE SEQUENCE [LARGE SCALE GENOMIC DNA]</scope>
    <source>
        <strain evidence="4 5">cv. SW786</strain>
    </source>
</reference>
<evidence type="ECO:0000259" key="3">
    <source>
        <dbReference type="PROSITE" id="PS50158"/>
    </source>
</evidence>
<name>A0A7N2R4N7_QUELO</name>
<evidence type="ECO:0000313" key="5">
    <source>
        <dbReference type="Proteomes" id="UP000594261"/>
    </source>
</evidence>